<organism evidence="2 3">
    <name type="scientific">Macrostomum lignano</name>
    <dbReference type="NCBI Taxonomy" id="282301"/>
    <lineage>
        <taxon>Eukaryota</taxon>
        <taxon>Metazoa</taxon>
        <taxon>Spiralia</taxon>
        <taxon>Lophotrochozoa</taxon>
        <taxon>Platyhelminthes</taxon>
        <taxon>Rhabditophora</taxon>
        <taxon>Macrostomorpha</taxon>
        <taxon>Macrostomida</taxon>
        <taxon>Macrostomidae</taxon>
        <taxon>Macrostomum</taxon>
    </lineage>
</organism>
<evidence type="ECO:0000313" key="3">
    <source>
        <dbReference type="WBParaSite" id="maker-unitig_38834-snap-gene-0.2-mRNA-1"/>
    </source>
</evidence>
<feature type="compositionally biased region" description="Polar residues" evidence="1">
    <location>
        <begin position="52"/>
        <end position="61"/>
    </location>
</feature>
<feature type="compositionally biased region" description="Basic residues" evidence="1">
    <location>
        <begin position="7"/>
        <end position="47"/>
    </location>
</feature>
<evidence type="ECO:0000256" key="1">
    <source>
        <dbReference type="SAM" id="MobiDB-lite"/>
    </source>
</evidence>
<dbReference type="Proteomes" id="UP000095280">
    <property type="component" value="Unplaced"/>
</dbReference>
<name>A0A1I8FLI1_9PLAT</name>
<keyword evidence="2" id="KW-1185">Reference proteome</keyword>
<accession>A0A1I8FLI1</accession>
<dbReference type="WBParaSite" id="maker-unitig_38834-snap-gene-0.2-mRNA-1">
    <property type="protein sequence ID" value="maker-unitig_38834-snap-gene-0.2-mRNA-1"/>
    <property type="gene ID" value="maker-unitig_38834-snap-gene-0.2"/>
</dbReference>
<sequence length="76" mass="9494">MRTPVQSRRRHQLRSRQSHRRHQLRSRQSHRRHQLRSRQSHRRHQLRSRQLNSLAATQMTTAPRRPWMIYRGATRK</sequence>
<evidence type="ECO:0000313" key="2">
    <source>
        <dbReference type="Proteomes" id="UP000095280"/>
    </source>
</evidence>
<reference evidence="3" key="1">
    <citation type="submission" date="2016-11" db="UniProtKB">
        <authorList>
            <consortium name="WormBaseParasite"/>
        </authorList>
    </citation>
    <scope>IDENTIFICATION</scope>
</reference>
<protein>
    <submittedName>
        <fullName evidence="3">Sperm protamine P1</fullName>
    </submittedName>
</protein>
<dbReference type="AlphaFoldDB" id="A0A1I8FLI1"/>
<feature type="region of interest" description="Disordered" evidence="1">
    <location>
        <begin position="1"/>
        <end position="62"/>
    </location>
</feature>
<proteinExistence type="predicted"/>